<dbReference type="InterPro" id="IPR001173">
    <property type="entry name" value="Glyco_trans_2-like"/>
</dbReference>
<dbReference type="InterPro" id="IPR029044">
    <property type="entry name" value="Nucleotide-diphossugar_trans"/>
</dbReference>
<organism evidence="2 3">
    <name type="scientific">Desulfoprunum benzoelyticum</name>
    <dbReference type="NCBI Taxonomy" id="1506996"/>
    <lineage>
        <taxon>Bacteria</taxon>
        <taxon>Pseudomonadati</taxon>
        <taxon>Thermodesulfobacteriota</taxon>
        <taxon>Desulfobulbia</taxon>
        <taxon>Desulfobulbales</taxon>
        <taxon>Desulfobulbaceae</taxon>
        <taxon>Desulfoprunum</taxon>
    </lineage>
</organism>
<sequence length="317" mass="36700">MNSNPFLSIVIPTYNRVDFLDYCLEVHIPLAKVHNIPIFVSDNASTDTTGEVVKRRIIEYPLIQYHRNETNLGFDGNFECALKYPQTDYVWLLGDTYQIPPDGIDYVLKLITANKKKYEAIIFNVADRVIDIPQQDYTDQNQLLSDLGWHMTCLSSLVYSSKLITNADFERYKNTDLVQTGVIFESIANRSFLIHWVENLSVKSIKIKDLVKKSWQARTIEIWAEKWPNLILSLPPSYKLDIKIKCIKEHGIKTQTFTLMGLLKLRSENILNFKTYKNYSKIFPLATDLSNITILIISFLPSTILKFIRALKKKTHV</sequence>
<dbReference type="AlphaFoldDB" id="A0A840US81"/>
<evidence type="ECO:0000259" key="1">
    <source>
        <dbReference type="Pfam" id="PF00535"/>
    </source>
</evidence>
<dbReference type="Proteomes" id="UP000539642">
    <property type="component" value="Unassembled WGS sequence"/>
</dbReference>
<dbReference type="Gene3D" id="3.90.550.10">
    <property type="entry name" value="Spore Coat Polysaccharide Biosynthesis Protein SpsA, Chain A"/>
    <property type="match status" value="1"/>
</dbReference>
<protein>
    <submittedName>
        <fullName evidence="2">Glycosyltransferase involved in cell wall biosynthesis</fullName>
    </submittedName>
</protein>
<dbReference type="EMBL" id="JACHEO010000006">
    <property type="protein sequence ID" value="MBB5347686.1"/>
    <property type="molecule type" value="Genomic_DNA"/>
</dbReference>
<proteinExistence type="predicted"/>
<reference evidence="2 3" key="1">
    <citation type="submission" date="2020-08" db="EMBL/GenBank/DDBJ databases">
        <title>Genomic Encyclopedia of Type Strains, Phase IV (KMG-IV): sequencing the most valuable type-strain genomes for metagenomic binning, comparative biology and taxonomic classification.</title>
        <authorList>
            <person name="Goeker M."/>
        </authorList>
    </citation>
    <scope>NUCLEOTIDE SEQUENCE [LARGE SCALE GENOMIC DNA]</scope>
    <source>
        <strain evidence="2 3">DSM 28570</strain>
    </source>
</reference>
<comment type="caution">
    <text evidence="2">The sequence shown here is derived from an EMBL/GenBank/DDBJ whole genome shotgun (WGS) entry which is preliminary data.</text>
</comment>
<evidence type="ECO:0000313" key="2">
    <source>
        <dbReference type="EMBL" id="MBB5347686.1"/>
    </source>
</evidence>
<dbReference type="GO" id="GO:0016740">
    <property type="term" value="F:transferase activity"/>
    <property type="evidence" value="ECO:0007669"/>
    <property type="project" value="UniProtKB-KW"/>
</dbReference>
<dbReference type="RefSeq" id="WP_183349674.1">
    <property type="nucleotide sequence ID" value="NZ_JACHEO010000006.1"/>
</dbReference>
<accession>A0A840US81</accession>
<keyword evidence="3" id="KW-1185">Reference proteome</keyword>
<feature type="domain" description="Glycosyltransferase 2-like" evidence="1">
    <location>
        <begin position="8"/>
        <end position="117"/>
    </location>
</feature>
<keyword evidence="2" id="KW-0808">Transferase</keyword>
<dbReference type="Pfam" id="PF00535">
    <property type="entry name" value="Glycos_transf_2"/>
    <property type="match status" value="1"/>
</dbReference>
<dbReference type="SUPFAM" id="SSF53448">
    <property type="entry name" value="Nucleotide-diphospho-sugar transferases"/>
    <property type="match status" value="1"/>
</dbReference>
<name>A0A840US81_9BACT</name>
<evidence type="ECO:0000313" key="3">
    <source>
        <dbReference type="Proteomes" id="UP000539642"/>
    </source>
</evidence>
<gene>
    <name evidence="2" type="ORF">HNQ81_001410</name>
</gene>